<reference evidence="2 3" key="1">
    <citation type="submission" date="2019-02" db="EMBL/GenBank/DDBJ databases">
        <title>Bacterial novel species Emticicia sp. 17J42-9 isolated from soil.</title>
        <authorList>
            <person name="Jung H.-Y."/>
        </authorList>
    </citation>
    <scope>NUCLEOTIDE SEQUENCE [LARGE SCALE GENOMIC DNA]</scope>
    <source>
        <strain evidence="2 3">17J42-9</strain>
    </source>
</reference>
<organism evidence="2 3">
    <name type="scientific">Emticicia agri</name>
    <dbReference type="NCBI Taxonomy" id="2492393"/>
    <lineage>
        <taxon>Bacteria</taxon>
        <taxon>Pseudomonadati</taxon>
        <taxon>Bacteroidota</taxon>
        <taxon>Cytophagia</taxon>
        <taxon>Cytophagales</taxon>
        <taxon>Leadbetterellaceae</taxon>
        <taxon>Emticicia</taxon>
    </lineage>
</organism>
<dbReference type="RefSeq" id="WP_130022250.1">
    <property type="nucleotide sequence ID" value="NZ_SEWF01000023.1"/>
</dbReference>
<name>A0A4Q5LYC2_9BACT</name>
<sequence>MTIENKKTFLLFLEEFADTRNTKIYRGVSSNKYKLIPSIGRDKYKTNDRYLTEKDEDLIFRYFKQRAQPYLSKNYDDMNLLAIAQHHGLPTRLLDWTFNPLAATYFAVEKEIIQPNDPSKRIEHSLIYIYNKSFNAFINKSFKTIKVDKVEFFIPNFNDDRIINQNGLFTIHPYPWIEEYNSPDLSTVIIDLSYRRELRKLLNRMGVNQATIYPGLDGIAGHIKWMETNYY</sequence>
<proteinExistence type="predicted"/>
<dbReference type="SMART" id="SM00901">
    <property type="entry name" value="FRG"/>
    <property type="match status" value="1"/>
</dbReference>
<dbReference type="Proteomes" id="UP000293162">
    <property type="component" value="Unassembled WGS sequence"/>
</dbReference>
<evidence type="ECO:0000313" key="2">
    <source>
        <dbReference type="EMBL" id="RYU94645.1"/>
    </source>
</evidence>
<dbReference type="InterPro" id="IPR014966">
    <property type="entry name" value="FRG-dom"/>
</dbReference>
<accession>A0A4Q5LYC2</accession>
<keyword evidence="3" id="KW-1185">Reference proteome</keyword>
<dbReference type="OrthoDB" id="9816036at2"/>
<feature type="domain" description="FRG" evidence="1">
    <location>
        <begin position="19"/>
        <end position="114"/>
    </location>
</feature>
<evidence type="ECO:0000259" key="1">
    <source>
        <dbReference type="SMART" id="SM00901"/>
    </source>
</evidence>
<dbReference type="EMBL" id="SEWF01000023">
    <property type="protein sequence ID" value="RYU94645.1"/>
    <property type="molecule type" value="Genomic_DNA"/>
</dbReference>
<comment type="caution">
    <text evidence="2">The sequence shown here is derived from an EMBL/GenBank/DDBJ whole genome shotgun (WGS) entry which is preliminary data.</text>
</comment>
<dbReference type="Pfam" id="PF08867">
    <property type="entry name" value="FRG"/>
    <property type="match status" value="1"/>
</dbReference>
<protein>
    <submittedName>
        <fullName evidence="2">FRG domain-containing protein</fullName>
    </submittedName>
</protein>
<dbReference type="AlphaFoldDB" id="A0A4Q5LYC2"/>
<gene>
    <name evidence="2" type="ORF">EWM59_16065</name>
</gene>
<evidence type="ECO:0000313" key="3">
    <source>
        <dbReference type="Proteomes" id="UP000293162"/>
    </source>
</evidence>